<dbReference type="GO" id="GO:0005634">
    <property type="term" value="C:nucleus"/>
    <property type="evidence" value="ECO:0007669"/>
    <property type="project" value="UniProtKB-SubCell"/>
</dbReference>
<evidence type="ECO:0000256" key="10">
    <source>
        <dbReference type="ARBA" id="ARBA00023159"/>
    </source>
</evidence>
<keyword evidence="10" id="KW-0010">Activator</keyword>
<evidence type="ECO:0008006" key="16">
    <source>
        <dbReference type="Google" id="ProtNLM"/>
    </source>
</evidence>
<evidence type="ECO:0000256" key="9">
    <source>
        <dbReference type="ARBA" id="ARBA00023136"/>
    </source>
</evidence>
<evidence type="ECO:0000256" key="4">
    <source>
        <dbReference type="ARBA" id="ARBA00022824"/>
    </source>
</evidence>
<evidence type="ECO:0000256" key="5">
    <source>
        <dbReference type="ARBA" id="ARBA00022968"/>
    </source>
</evidence>
<protein>
    <recommendedName>
        <fullName evidence="16">CREB3L2</fullName>
    </recommendedName>
</protein>
<keyword evidence="4" id="KW-0256">Endoplasmic reticulum</keyword>
<keyword evidence="6" id="KW-1133">Transmembrane helix</keyword>
<evidence type="ECO:0000313" key="14">
    <source>
        <dbReference type="Ensembl" id="ENSNPEP00000003689.1"/>
    </source>
</evidence>
<comment type="subcellular location">
    <subcellularLocation>
        <location evidence="2">Endoplasmic reticulum membrane</location>
        <topology evidence="2">Single-pass type II membrane protein</topology>
    </subcellularLocation>
    <subcellularLocation>
        <location evidence="1">Nucleus</location>
    </subcellularLocation>
</comment>
<evidence type="ECO:0000256" key="13">
    <source>
        <dbReference type="ARBA" id="ARBA00023242"/>
    </source>
</evidence>
<dbReference type="GO" id="GO:0005789">
    <property type="term" value="C:endoplasmic reticulum membrane"/>
    <property type="evidence" value="ECO:0007669"/>
    <property type="project" value="UniProtKB-SubCell"/>
</dbReference>
<organism evidence="14 15">
    <name type="scientific">Nothoprocta perdicaria</name>
    <name type="common">Chilean tinamou</name>
    <name type="synonym">Crypturus perdicarius</name>
    <dbReference type="NCBI Taxonomy" id="30464"/>
    <lineage>
        <taxon>Eukaryota</taxon>
        <taxon>Metazoa</taxon>
        <taxon>Chordata</taxon>
        <taxon>Craniata</taxon>
        <taxon>Vertebrata</taxon>
        <taxon>Euteleostomi</taxon>
        <taxon>Archelosauria</taxon>
        <taxon>Archosauria</taxon>
        <taxon>Dinosauria</taxon>
        <taxon>Saurischia</taxon>
        <taxon>Theropoda</taxon>
        <taxon>Coelurosauria</taxon>
        <taxon>Aves</taxon>
        <taxon>Palaeognathae</taxon>
        <taxon>Tinamiformes</taxon>
        <taxon>Tinamidae</taxon>
        <taxon>Nothoprocta</taxon>
    </lineage>
</organism>
<keyword evidence="13" id="KW-0539">Nucleus</keyword>
<evidence type="ECO:0000256" key="3">
    <source>
        <dbReference type="ARBA" id="ARBA00022692"/>
    </source>
</evidence>
<keyword evidence="11" id="KW-0804">Transcription</keyword>
<evidence type="ECO:0000313" key="15">
    <source>
        <dbReference type="Proteomes" id="UP000694420"/>
    </source>
</evidence>
<keyword evidence="3" id="KW-0812">Transmembrane</keyword>
<evidence type="ECO:0000256" key="8">
    <source>
        <dbReference type="ARBA" id="ARBA00023125"/>
    </source>
</evidence>
<dbReference type="Proteomes" id="UP000694420">
    <property type="component" value="Unplaced"/>
</dbReference>
<dbReference type="Ensembl" id="ENSNPET00000003766.1">
    <property type="protein sequence ID" value="ENSNPEP00000003689.1"/>
    <property type="gene ID" value="ENSNPEG00000002816.1"/>
</dbReference>
<evidence type="ECO:0000256" key="12">
    <source>
        <dbReference type="ARBA" id="ARBA00023180"/>
    </source>
</evidence>
<evidence type="ECO:0000256" key="2">
    <source>
        <dbReference type="ARBA" id="ARBA00004648"/>
    </source>
</evidence>
<keyword evidence="15" id="KW-1185">Reference proteome</keyword>
<keyword evidence="8" id="KW-0238">DNA-binding</keyword>
<reference evidence="14" key="1">
    <citation type="submission" date="2025-08" db="UniProtKB">
        <authorList>
            <consortium name="Ensembl"/>
        </authorList>
    </citation>
    <scope>IDENTIFICATION</scope>
</reference>
<keyword evidence="9" id="KW-0472">Membrane</keyword>
<keyword evidence="7" id="KW-0805">Transcription regulation</keyword>
<keyword evidence="12" id="KW-0325">Glycoprotein</keyword>
<dbReference type="PANTHER" id="PTHR46004:SF2">
    <property type="entry name" value="CYCLIC AMP-RESPONSIVE ELEMENT-BINDING PROTEIN 3-LIKE PROTEIN 2"/>
    <property type="match status" value="1"/>
</dbReference>
<dbReference type="GO" id="GO:0035497">
    <property type="term" value="F:cAMP response element binding"/>
    <property type="evidence" value="ECO:0007669"/>
    <property type="project" value="TreeGrafter"/>
</dbReference>
<dbReference type="AlphaFoldDB" id="A0A8C6YXD9"/>
<name>A0A8C6YXD9_NOTPE</name>
<dbReference type="GO" id="GO:0000981">
    <property type="term" value="F:DNA-binding transcription factor activity, RNA polymerase II-specific"/>
    <property type="evidence" value="ECO:0007669"/>
    <property type="project" value="TreeGrafter"/>
</dbReference>
<evidence type="ECO:0000256" key="6">
    <source>
        <dbReference type="ARBA" id="ARBA00022989"/>
    </source>
</evidence>
<evidence type="ECO:0000256" key="1">
    <source>
        <dbReference type="ARBA" id="ARBA00004123"/>
    </source>
</evidence>
<accession>A0A8C6YXD9</accession>
<keyword evidence="5" id="KW-0735">Signal-anchor</keyword>
<proteinExistence type="predicted"/>
<dbReference type="PANTHER" id="PTHR46004">
    <property type="entry name" value="CYCLIC AMP RESPONSE ELEMENT-BINDING PROTEIN A"/>
    <property type="match status" value="1"/>
</dbReference>
<sequence>MEVCESGEQPPLLLHWDRKLSELCEPADPEALLGHTHFTEFLDEFSSDVLGQLLNDPFLSEKNEVMEVELSPASPAPLIQAEHSYSLCGDSRPQSPLTHISTDDNFTEGDLENEEWCLGSELAPAAIKTEAVLDETAGLTPSVSLTVTATALEGEQPELHTDALVLTDFQFSSLQSQTRVLLRLCRAA</sequence>
<evidence type="ECO:0000256" key="11">
    <source>
        <dbReference type="ARBA" id="ARBA00023163"/>
    </source>
</evidence>
<evidence type="ECO:0000256" key="7">
    <source>
        <dbReference type="ARBA" id="ARBA00023015"/>
    </source>
</evidence>
<reference evidence="14" key="2">
    <citation type="submission" date="2025-09" db="UniProtKB">
        <authorList>
            <consortium name="Ensembl"/>
        </authorList>
    </citation>
    <scope>IDENTIFICATION</scope>
</reference>